<keyword evidence="1" id="KW-0732">Signal</keyword>
<gene>
    <name evidence="2" type="ORF">JAAARDRAFT_197757</name>
</gene>
<feature type="signal peptide" evidence="1">
    <location>
        <begin position="1"/>
        <end position="30"/>
    </location>
</feature>
<sequence length="76" mass="8075">MSSFVSPSISVPVLLGDLMTFVVCLRTVDGFHPTMASEGRPFNYALHHGVYAGIVDNSLLSSRETTWGVGDATTSA</sequence>
<organism evidence="2 3">
    <name type="scientific">Jaapia argillacea MUCL 33604</name>
    <dbReference type="NCBI Taxonomy" id="933084"/>
    <lineage>
        <taxon>Eukaryota</taxon>
        <taxon>Fungi</taxon>
        <taxon>Dikarya</taxon>
        <taxon>Basidiomycota</taxon>
        <taxon>Agaricomycotina</taxon>
        <taxon>Agaricomycetes</taxon>
        <taxon>Agaricomycetidae</taxon>
        <taxon>Jaapiales</taxon>
        <taxon>Jaapiaceae</taxon>
        <taxon>Jaapia</taxon>
    </lineage>
</organism>
<proteinExistence type="predicted"/>
<evidence type="ECO:0000256" key="1">
    <source>
        <dbReference type="SAM" id="SignalP"/>
    </source>
</evidence>
<accession>A0A067PDZ8</accession>
<name>A0A067PDZ8_9AGAM</name>
<dbReference type="HOGENOM" id="CLU_2654832_0_0_1"/>
<dbReference type="Proteomes" id="UP000027265">
    <property type="component" value="Unassembled WGS sequence"/>
</dbReference>
<dbReference type="EMBL" id="KL197736">
    <property type="protein sequence ID" value="KDQ52964.1"/>
    <property type="molecule type" value="Genomic_DNA"/>
</dbReference>
<reference evidence="3" key="1">
    <citation type="journal article" date="2014" name="Proc. Natl. Acad. Sci. U.S.A.">
        <title>Extensive sampling of basidiomycete genomes demonstrates inadequacy of the white-rot/brown-rot paradigm for wood decay fungi.</title>
        <authorList>
            <person name="Riley R."/>
            <person name="Salamov A.A."/>
            <person name="Brown D.W."/>
            <person name="Nagy L.G."/>
            <person name="Floudas D."/>
            <person name="Held B.W."/>
            <person name="Levasseur A."/>
            <person name="Lombard V."/>
            <person name="Morin E."/>
            <person name="Otillar R."/>
            <person name="Lindquist E.A."/>
            <person name="Sun H."/>
            <person name="LaButti K.M."/>
            <person name="Schmutz J."/>
            <person name="Jabbour D."/>
            <person name="Luo H."/>
            <person name="Baker S.E."/>
            <person name="Pisabarro A.G."/>
            <person name="Walton J.D."/>
            <person name="Blanchette R.A."/>
            <person name="Henrissat B."/>
            <person name="Martin F."/>
            <person name="Cullen D."/>
            <person name="Hibbett D.S."/>
            <person name="Grigoriev I.V."/>
        </authorList>
    </citation>
    <scope>NUCLEOTIDE SEQUENCE [LARGE SCALE GENOMIC DNA]</scope>
    <source>
        <strain evidence="3">MUCL 33604</strain>
    </source>
</reference>
<dbReference type="AlphaFoldDB" id="A0A067PDZ8"/>
<protein>
    <submittedName>
        <fullName evidence="2">Uncharacterized protein</fullName>
    </submittedName>
</protein>
<keyword evidence="3" id="KW-1185">Reference proteome</keyword>
<evidence type="ECO:0000313" key="2">
    <source>
        <dbReference type="EMBL" id="KDQ52964.1"/>
    </source>
</evidence>
<dbReference type="InParanoid" id="A0A067PDZ8"/>
<evidence type="ECO:0000313" key="3">
    <source>
        <dbReference type="Proteomes" id="UP000027265"/>
    </source>
</evidence>
<feature type="chain" id="PRO_5001643099" evidence="1">
    <location>
        <begin position="31"/>
        <end position="76"/>
    </location>
</feature>